<keyword evidence="3" id="KW-1185">Reference proteome</keyword>
<reference evidence="3" key="1">
    <citation type="submission" date="2024-07" db="EMBL/GenBank/DDBJ databases">
        <title>Two chromosome-level genome assemblies of Korean endemic species Abeliophyllum distichum and Forsythia ovata (Oleaceae).</title>
        <authorList>
            <person name="Jang H."/>
        </authorList>
    </citation>
    <scope>NUCLEOTIDE SEQUENCE [LARGE SCALE GENOMIC DNA]</scope>
</reference>
<feature type="compositionally biased region" description="Polar residues" evidence="1">
    <location>
        <begin position="50"/>
        <end position="67"/>
    </location>
</feature>
<sequence length="109" mass="12046">MTPMNLCQQRFYGVINSGSGSLHNTLSINTEIRDSSDKGLVELRSSLKSEMNISGHRSGNKQKSSTLMAKEKKKIRSMNLSYLVEHLASVGEMIATSGQLFQEEVPSCH</sequence>
<proteinExistence type="predicted"/>
<name>A0ABD1U477_9LAMI</name>
<comment type="caution">
    <text evidence="2">The sequence shown here is derived from an EMBL/GenBank/DDBJ whole genome shotgun (WGS) entry which is preliminary data.</text>
</comment>
<dbReference type="AlphaFoldDB" id="A0ABD1U477"/>
<accession>A0ABD1U477</accession>
<organism evidence="2 3">
    <name type="scientific">Forsythia ovata</name>
    <dbReference type="NCBI Taxonomy" id="205694"/>
    <lineage>
        <taxon>Eukaryota</taxon>
        <taxon>Viridiplantae</taxon>
        <taxon>Streptophyta</taxon>
        <taxon>Embryophyta</taxon>
        <taxon>Tracheophyta</taxon>
        <taxon>Spermatophyta</taxon>
        <taxon>Magnoliopsida</taxon>
        <taxon>eudicotyledons</taxon>
        <taxon>Gunneridae</taxon>
        <taxon>Pentapetalae</taxon>
        <taxon>asterids</taxon>
        <taxon>lamiids</taxon>
        <taxon>Lamiales</taxon>
        <taxon>Oleaceae</taxon>
        <taxon>Forsythieae</taxon>
        <taxon>Forsythia</taxon>
    </lineage>
</organism>
<evidence type="ECO:0000313" key="2">
    <source>
        <dbReference type="EMBL" id="KAL2519787.1"/>
    </source>
</evidence>
<gene>
    <name evidence="2" type="ORF">Fot_23710</name>
</gene>
<protein>
    <submittedName>
        <fullName evidence="2">Uncharacterized protein</fullName>
    </submittedName>
</protein>
<evidence type="ECO:0000313" key="3">
    <source>
        <dbReference type="Proteomes" id="UP001604277"/>
    </source>
</evidence>
<evidence type="ECO:0000256" key="1">
    <source>
        <dbReference type="SAM" id="MobiDB-lite"/>
    </source>
</evidence>
<dbReference type="EMBL" id="JBFOLJ010000007">
    <property type="protein sequence ID" value="KAL2519787.1"/>
    <property type="molecule type" value="Genomic_DNA"/>
</dbReference>
<dbReference type="Proteomes" id="UP001604277">
    <property type="component" value="Unassembled WGS sequence"/>
</dbReference>
<feature type="region of interest" description="Disordered" evidence="1">
    <location>
        <begin position="50"/>
        <end position="69"/>
    </location>
</feature>